<protein>
    <submittedName>
        <fullName evidence="1">Uncharacterized protein</fullName>
    </submittedName>
</protein>
<reference evidence="1" key="1">
    <citation type="submission" date="2018-12" db="EMBL/GenBank/DDBJ databases">
        <title>Draft genome sequence of Flaovobacterium columnare BGFS27 isolated from channel catfish in Alabama.</title>
        <authorList>
            <person name="Cai W."/>
            <person name="Arias C."/>
        </authorList>
    </citation>
    <scope>NUCLEOTIDE SEQUENCE [LARGE SCALE GENOMIC DNA]</scope>
    <source>
        <strain evidence="1">BGFS27</strain>
    </source>
</reference>
<sequence length="144" mass="16657">MVFNLLLLSCNNKEKKIYDENVCSNDNIIHFHHNELSLSFAGNTNKIDAKKIKILHIRNNQIISTLSYSKLKDNKIDFINLPSLNTIDSLKIILNDSENIYIHNFKNEPDYGGQKFLGCTFQTYMINGKEKGLSDHSKIYIYLN</sequence>
<gene>
    <name evidence="1" type="ORF">EJB19_02240</name>
</gene>
<evidence type="ECO:0000313" key="1">
    <source>
        <dbReference type="EMBL" id="RVU88982.1"/>
    </source>
</evidence>
<dbReference type="RefSeq" id="WP_127821724.1">
    <property type="nucleotide sequence ID" value="NZ_SRKT02000006.1"/>
</dbReference>
<name>A0AA94F456_9FLAO</name>
<dbReference type="EMBL" id="RWGX01000003">
    <property type="protein sequence ID" value="RVU88982.1"/>
    <property type="molecule type" value="Genomic_DNA"/>
</dbReference>
<accession>A0AA94F456</accession>
<organism evidence="1">
    <name type="scientific">Flavobacterium columnare</name>
    <dbReference type="NCBI Taxonomy" id="996"/>
    <lineage>
        <taxon>Bacteria</taxon>
        <taxon>Pseudomonadati</taxon>
        <taxon>Bacteroidota</taxon>
        <taxon>Flavobacteriia</taxon>
        <taxon>Flavobacteriales</taxon>
        <taxon>Flavobacteriaceae</taxon>
        <taxon>Flavobacterium</taxon>
    </lineage>
</organism>
<comment type="caution">
    <text evidence="1">The sequence shown here is derived from an EMBL/GenBank/DDBJ whole genome shotgun (WGS) entry which is preliminary data.</text>
</comment>
<proteinExistence type="predicted"/>
<dbReference type="AlphaFoldDB" id="A0AA94F456"/>